<keyword evidence="3" id="KW-1185">Reference proteome</keyword>
<evidence type="ECO:0000313" key="3">
    <source>
        <dbReference type="Proteomes" id="UP001176940"/>
    </source>
</evidence>
<reference evidence="2" key="1">
    <citation type="submission" date="2023-07" db="EMBL/GenBank/DDBJ databases">
        <authorList>
            <person name="Stuckert A."/>
        </authorList>
    </citation>
    <scope>NUCLEOTIDE SEQUENCE</scope>
</reference>
<dbReference type="SUPFAM" id="SSF56672">
    <property type="entry name" value="DNA/RNA polymerases"/>
    <property type="match status" value="1"/>
</dbReference>
<dbReference type="InterPro" id="IPR043502">
    <property type="entry name" value="DNA/RNA_pol_sf"/>
</dbReference>
<organism evidence="2 3">
    <name type="scientific">Ranitomeya imitator</name>
    <name type="common">mimic poison frog</name>
    <dbReference type="NCBI Taxonomy" id="111125"/>
    <lineage>
        <taxon>Eukaryota</taxon>
        <taxon>Metazoa</taxon>
        <taxon>Chordata</taxon>
        <taxon>Craniata</taxon>
        <taxon>Vertebrata</taxon>
        <taxon>Euteleostomi</taxon>
        <taxon>Amphibia</taxon>
        <taxon>Batrachia</taxon>
        <taxon>Anura</taxon>
        <taxon>Neobatrachia</taxon>
        <taxon>Hyloidea</taxon>
        <taxon>Dendrobatidae</taxon>
        <taxon>Dendrobatinae</taxon>
        <taxon>Ranitomeya</taxon>
    </lineage>
</organism>
<feature type="domain" description="Reverse transcriptase" evidence="1">
    <location>
        <begin position="109"/>
        <end position="227"/>
    </location>
</feature>
<dbReference type="Pfam" id="PF00078">
    <property type="entry name" value="RVT_1"/>
    <property type="match status" value="1"/>
</dbReference>
<accession>A0ABN9KNT7</accession>
<evidence type="ECO:0000313" key="2">
    <source>
        <dbReference type="EMBL" id="CAJ0917007.1"/>
    </source>
</evidence>
<name>A0ABN9KNT7_9NEOB</name>
<gene>
    <name evidence="2" type="ORF">RIMI_LOCUS401226</name>
</gene>
<dbReference type="InterPro" id="IPR000477">
    <property type="entry name" value="RT_dom"/>
</dbReference>
<dbReference type="EMBL" id="CAUEEQ010000459">
    <property type="protein sequence ID" value="CAJ0917007.1"/>
    <property type="molecule type" value="Genomic_DNA"/>
</dbReference>
<dbReference type="Proteomes" id="UP001176940">
    <property type="component" value="Unassembled WGS sequence"/>
</dbReference>
<comment type="caution">
    <text evidence="2">The sequence shown here is derived from an EMBL/GenBank/DDBJ whole genome shotgun (WGS) entry which is preliminary data.</text>
</comment>
<dbReference type="PANTHER" id="PTHR19446">
    <property type="entry name" value="REVERSE TRANSCRIPTASES"/>
    <property type="match status" value="1"/>
</dbReference>
<proteinExistence type="predicted"/>
<sequence>MTEYYSDLCKSCVRPTVEEMDGYLAEVQLPSLLAADQGLLVEPFNLEECVTALASMPNDKAPGVDGMLGEVYKNYKEMLLPALLEVYGVGLVEGELPRSMREAIIVVLPKQGKDPVDPASYRQISLLTTDIKILAKMLANHLNKVITTIIHRDKSRFIPNSSTAHNLRRLFLMQAKADNVGRMVMVSLYAAKAFDSVEWRYLWAVLEAVGFGEKFISWVQLLYASPRARKLQEDSHNKMPPSQDPIPGLVVKLPLYQSPNKPTIPQDNIHPLTSLDHPQSPFYDPEGGPIIPVARVAIERIARKGEQCNIVPDNVDDIVADLVTEEKEEGKNIIRIIYASKEK</sequence>
<protein>
    <recommendedName>
        <fullName evidence="1">Reverse transcriptase domain-containing protein</fullName>
    </recommendedName>
</protein>
<evidence type="ECO:0000259" key="1">
    <source>
        <dbReference type="Pfam" id="PF00078"/>
    </source>
</evidence>